<dbReference type="EMBL" id="QKXF01000203">
    <property type="protein sequence ID" value="RQM14437.1"/>
    <property type="molecule type" value="Genomic_DNA"/>
</dbReference>
<dbReference type="Proteomes" id="UP000286097">
    <property type="component" value="Unassembled WGS sequence"/>
</dbReference>
<organism evidence="1 3">
    <name type="scientific">Peronospora effusa</name>
    <dbReference type="NCBI Taxonomy" id="542832"/>
    <lineage>
        <taxon>Eukaryota</taxon>
        <taxon>Sar</taxon>
        <taxon>Stramenopiles</taxon>
        <taxon>Oomycota</taxon>
        <taxon>Peronosporomycetes</taxon>
        <taxon>Peronosporales</taxon>
        <taxon>Peronosporaceae</taxon>
        <taxon>Peronospora</taxon>
    </lineage>
</organism>
<evidence type="ECO:0000313" key="1">
    <source>
        <dbReference type="EMBL" id="RMX63617.1"/>
    </source>
</evidence>
<keyword evidence="3" id="KW-1185">Reference proteome</keyword>
<evidence type="ECO:0000313" key="2">
    <source>
        <dbReference type="EMBL" id="RQM14437.1"/>
    </source>
</evidence>
<dbReference type="VEuPathDB" id="FungiDB:DD237_005663"/>
<accession>A0A3M6VB20</accession>
<dbReference type="AlphaFoldDB" id="A0A3M6VB20"/>
<proteinExistence type="predicted"/>
<reference evidence="3 4" key="1">
    <citation type="submission" date="2018-06" db="EMBL/GenBank/DDBJ databases">
        <title>Comparative genomics of downy mildews reveals potential adaptations to biotrophy.</title>
        <authorList>
            <person name="Fletcher K."/>
            <person name="Klosterman S.J."/>
            <person name="Derevnina L."/>
            <person name="Martin F."/>
            <person name="Koike S."/>
            <person name="Reyes Chin-Wo S."/>
            <person name="Mou B."/>
            <person name="Michelmore R."/>
        </authorList>
    </citation>
    <scope>NUCLEOTIDE SEQUENCE [LARGE SCALE GENOMIC DNA]</scope>
    <source>
        <strain evidence="2 4">R13</strain>
        <strain evidence="1 3">R14</strain>
    </source>
</reference>
<dbReference type="Proteomes" id="UP000282087">
    <property type="component" value="Unassembled WGS sequence"/>
</dbReference>
<evidence type="ECO:0000313" key="4">
    <source>
        <dbReference type="Proteomes" id="UP000286097"/>
    </source>
</evidence>
<protein>
    <submittedName>
        <fullName evidence="1">Uncharacterized protein</fullName>
    </submittedName>
</protein>
<name>A0A3M6VB20_9STRA</name>
<gene>
    <name evidence="2" type="ORF">DD237_005663</name>
    <name evidence="1" type="ORF">DD238_006995</name>
</gene>
<comment type="caution">
    <text evidence="1">The sequence shown here is derived from an EMBL/GenBank/DDBJ whole genome shotgun (WGS) entry which is preliminary data.</text>
</comment>
<sequence>MSGVSEMSSNDAATSDVLTSLSNVTTAVSTVTSGIAPSGLSGDFATATIQPAIPLPGSGFTAGRPIAGGPLPGAGGILPPMREVHQVSDGGFGMKLDNKLPIMHGSWNFFTTH</sequence>
<dbReference type="EMBL" id="QLLG01000384">
    <property type="protein sequence ID" value="RMX63617.1"/>
    <property type="molecule type" value="Genomic_DNA"/>
</dbReference>
<evidence type="ECO:0000313" key="3">
    <source>
        <dbReference type="Proteomes" id="UP000282087"/>
    </source>
</evidence>